<reference evidence="3" key="1">
    <citation type="journal article" date="2019" name="Int. J. Syst. Evol. Microbiol.">
        <title>The Global Catalogue of Microorganisms (GCM) 10K type strain sequencing project: providing services to taxonomists for standard genome sequencing and annotation.</title>
        <authorList>
            <consortium name="The Broad Institute Genomics Platform"/>
            <consortium name="The Broad Institute Genome Sequencing Center for Infectious Disease"/>
            <person name="Wu L."/>
            <person name="Ma J."/>
        </authorList>
    </citation>
    <scope>NUCLEOTIDE SEQUENCE [LARGE SCALE GENOMIC DNA]</scope>
    <source>
        <strain evidence="3">CCUG 55131</strain>
    </source>
</reference>
<evidence type="ECO:0000313" key="2">
    <source>
        <dbReference type="EMBL" id="MFD2175762.1"/>
    </source>
</evidence>
<sequence>MIRKTMIATTTAILLASSALVGPALANTTPVHEVDVETDITAIANPKAADYWGRISEDLQSAIAARLAENDQLGPQGTVLDVDIDELALANTFEKVTSDEDAVLVGTVRVLNRDDRSPINNYTVTVNTAAAHAFDKDGKLKEGAYFDSPAYYVAMVNAFANGVVSQLQ</sequence>
<evidence type="ECO:0000313" key="3">
    <source>
        <dbReference type="Proteomes" id="UP001597413"/>
    </source>
</evidence>
<comment type="caution">
    <text evidence="2">The sequence shown here is derived from an EMBL/GenBank/DDBJ whole genome shotgun (WGS) entry which is preliminary data.</text>
</comment>
<feature type="signal peptide" evidence="1">
    <location>
        <begin position="1"/>
        <end position="26"/>
    </location>
</feature>
<dbReference type="Proteomes" id="UP001597413">
    <property type="component" value="Unassembled WGS sequence"/>
</dbReference>
<name>A0ABW5ABS4_9RHOB</name>
<proteinExistence type="predicted"/>
<accession>A0ABW5ABS4</accession>
<keyword evidence="3" id="KW-1185">Reference proteome</keyword>
<gene>
    <name evidence="2" type="ORF">ACFSM0_16840</name>
</gene>
<evidence type="ECO:0000256" key="1">
    <source>
        <dbReference type="SAM" id="SignalP"/>
    </source>
</evidence>
<dbReference type="RefSeq" id="WP_377393193.1">
    <property type="nucleotide sequence ID" value="NZ_JBHUIX010000019.1"/>
</dbReference>
<organism evidence="2 3">
    <name type="scientific">Rhodobacter lacus</name>
    <dbReference type="NCBI Taxonomy" id="1641972"/>
    <lineage>
        <taxon>Bacteria</taxon>
        <taxon>Pseudomonadati</taxon>
        <taxon>Pseudomonadota</taxon>
        <taxon>Alphaproteobacteria</taxon>
        <taxon>Rhodobacterales</taxon>
        <taxon>Rhodobacter group</taxon>
        <taxon>Rhodobacter</taxon>
    </lineage>
</organism>
<dbReference type="EMBL" id="JBHUIX010000019">
    <property type="protein sequence ID" value="MFD2175762.1"/>
    <property type="molecule type" value="Genomic_DNA"/>
</dbReference>
<keyword evidence="1" id="KW-0732">Signal</keyword>
<feature type="chain" id="PRO_5047423307" evidence="1">
    <location>
        <begin position="27"/>
        <end position="168"/>
    </location>
</feature>
<protein>
    <submittedName>
        <fullName evidence="2">Uncharacterized protein</fullName>
    </submittedName>
</protein>